<evidence type="ECO:0000256" key="1">
    <source>
        <dbReference type="ARBA" id="ARBA00009477"/>
    </source>
</evidence>
<name>A0ABT3SV19_9GAMM</name>
<evidence type="ECO:0000313" key="5">
    <source>
        <dbReference type="Proteomes" id="UP001143307"/>
    </source>
</evidence>
<dbReference type="NCBIfam" id="TIGR01730">
    <property type="entry name" value="RND_mfp"/>
    <property type="match status" value="1"/>
</dbReference>
<protein>
    <submittedName>
        <fullName evidence="4">Efflux RND transporter periplasmic adaptor subunit</fullName>
    </submittedName>
</protein>
<feature type="chain" id="PRO_5047255123" evidence="2">
    <location>
        <begin position="25"/>
        <end position="272"/>
    </location>
</feature>
<organism evidence="4 5">
    <name type="scientific">Candidatus Seongchinamella marina</name>
    <dbReference type="NCBI Taxonomy" id="2518990"/>
    <lineage>
        <taxon>Bacteria</taxon>
        <taxon>Pseudomonadati</taxon>
        <taxon>Pseudomonadota</taxon>
        <taxon>Gammaproteobacteria</taxon>
        <taxon>Cellvibrionales</taxon>
        <taxon>Halieaceae</taxon>
        <taxon>Seongchinamella</taxon>
    </lineage>
</organism>
<dbReference type="RefSeq" id="WP_279252387.1">
    <property type="nucleotide sequence ID" value="NZ_SHNP01000002.1"/>
</dbReference>
<dbReference type="InterPro" id="IPR058639">
    <property type="entry name" value="BSH_YknX-like"/>
</dbReference>
<evidence type="ECO:0000256" key="2">
    <source>
        <dbReference type="SAM" id="SignalP"/>
    </source>
</evidence>
<reference evidence="4" key="1">
    <citation type="submission" date="2019-02" db="EMBL/GenBank/DDBJ databases">
        <authorList>
            <person name="Li S.-H."/>
        </authorList>
    </citation>
    <scope>NUCLEOTIDE SEQUENCE</scope>
    <source>
        <strain evidence="4">IMCC8485</strain>
    </source>
</reference>
<dbReference type="InterPro" id="IPR006143">
    <property type="entry name" value="RND_pump_MFP"/>
</dbReference>
<accession>A0ABT3SV19</accession>
<dbReference type="PANTHER" id="PTHR30469">
    <property type="entry name" value="MULTIDRUG RESISTANCE PROTEIN MDTA"/>
    <property type="match status" value="1"/>
</dbReference>
<dbReference type="Gene3D" id="2.40.30.170">
    <property type="match status" value="1"/>
</dbReference>
<proteinExistence type="inferred from homology"/>
<keyword evidence="5" id="KW-1185">Reference proteome</keyword>
<dbReference type="Gene3D" id="2.40.50.100">
    <property type="match status" value="1"/>
</dbReference>
<dbReference type="Proteomes" id="UP001143307">
    <property type="component" value="Unassembled WGS sequence"/>
</dbReference>
<dbReference type="SUPFAM" id="SSF111369">
    <property type="entry name" value="HlyD-like secretion proteins"/>
    <property type="match status" value="1"/>
</dbReference>
<keyword evidence="2" id="KW-0732">Signal</keyword>
<dbReference type="PANTHER" id="PTHR30469:SF15">
    <property type="entry name" value="HLYD FAMILY OF SECRETION PROTEINS"/>
    <property type="match status" value="1"/>
</dbReference>
<sequence length="272" mass="29739">MSIASRTTCLLVGSLSLLSPLTQAGEPLPVLGCLLEPTTVAELSASTRGKVADIQVKRGDVVKKGQVLARLESGVEELNVELAKKRAGMSMDLQSKEARLDLSELNEKRTRELAEKNMMSSMQLDEAATEKTIAQLEAFEAKERYALSKVELRRAEELLRQRYIHSTLDGIVVEMYKEVGEFVDEEPLLKLAQLDPLKVDVIASVDLFGEIKEGTNLTVSPELAGVPPFVATVDVVDKIIDGASGTFRFSMVLPNPEYAVPAGLNCQLERLP</sequence>
<dbReference type="Pfam" id="PF25984">
    <property type="entry name" value="BSH_YknX"/>
    <property type="match status" value="1"/>
</dbReference>
<comment type="similarity">
    <text evidence="1">Belongs to the membrane fusion protein (MFP) (TC 8.A.1) family.</text>
</comment>
<feature type="signal peptide" evidence="2">
    <location>
        <begin position="1"/>
        <end position="24"/>
    </location>
</feature>
<dbReference type="Gene3D" id="1.10.287.470">
    <property type="entry name" value="Helix hairpin bin"/>
    <property type="match status" value="1"/>
</dbReference>
<evidence type="ECO:0000259" key="3">
    <source>
        <dbReference type="Pfam" id="PF25984"/>
    </source>
</evidence>
<comment type="caution">
    <text evidence="4">The sequence shown here is derived from an EMBL/GenBank/DDBJ whole genome shotgun (WGS) entry which is preliminary data.</text>
</comment>
<dbReference type="EMBL" id="SHNP01000002">
    <property type="protein sequence ID" value="MCX2973490.1"/>
    <property type="molecule type" value="Genomic_DNA"/>
</dbReference>
<feature type="domain" description="YknX-like barrel-sandwich hybrid" evidence="3">
    <location>
        <begin position="46"/>
        <end position="188"/>
    </location>
</feature>
<evidence type="ECO:0000313" key="4">
    <source>
        <dbReference type="EMBL" id="MCX2973490.1"/>
    </source>
</evidence>
<gene>
    <name evidence="4" type="ORF">EYC87_07815</name>
</gene>